<evidence type="ECO:0000313" key="6">
    <source>
        <dbReference type="Proteomes" id="UP000489600"/>
    </source>
</evidence>
<dbReference type="GO" id="GO:0005524">
    <property type="term" value="F:ATP binding"/>
    <property type="evidence" value="ECO:0007669"/>
    <property type="project" value="InterPro"/>
</dbReference>
<accession>A0A565BJ68</accession>
<evidence type="ECO:0000256" key="2">
    <source>
        <dbReference type="ARBA" id="ARBA00012483"/>
    </source>
</evidence>
<proteinExistence type="predicted"/>
<dbReference type="Pfam" id="PF00069">
    <property type="entry name" value="Pkinase"/>
    <property type="match status" value="1"/>
</dbReference>
<evidence type="ECO:0000313" key="5">
    <source>
        <dbReference type="EMBL" id="VVB01690.1"/>
    </source>
</evidence>
<dbReference type="InterPro" id="IPR051348">
    <property type="entry name" value="U-box_ubiquitin_ligases"/>
</dbReference>
<gene>
    <name evidence="5" type="ORF">ANE_LOCUS12134</name>
</gene>
<comment type="caution">
    <text evidence="5">The sequence shown here is derived from an EMBL/GenBank/DDBJ whole genome shotgun (WGS) entry which is preliminary data.</text>
</comment>
<keyword evidence="6" id="KW-1185">Reference proteome</keyword>
<feature type="domain" description="Protein kinase" evidence="4">
    <location>
        <begin position="1"/>
        <end position="120"/>
    </location>
</feature>
<evidence type="ECO:0000256" key="1">
    <source>
        <dbReference type="ARBA" id="ARBA00000900"/>
    </source>
</evidence>
<dbReference type="Gene3D" id="1.10.510.10">
    <property type="entry name" value="Transferase(Phosphotransferase) domain 1"/>
    <property type="match status" value="1"/>
</dbReference>
<dbReference type="PANTHER" id="PTHR45647:SF29">
    <property type="entry name" value="KINASE WITH ADENINE NUCLEOTIDE ALPHA HYDROLASES-LIKE DOMAIN-CONTAINING PROTEIN"/>
    <property type="match status" value="1"/>
</dbReference>
<dbReference type="SUPFAM" id="SSF56112">
    <property type="entry name" value="Protein kinase-like (PK-like)"/>
    <property type="match status" value="1"/>
</dbReference>
<dbReference type="GO" id="GO:0004672">
    <property type="term" value="F:protein kinase activity"/>
    <property type="evidence" value="ECO:0007669"/>
    <property type="project" value="InterPro"/>
</dbReference>
<organism evidence="5 6">
    <name type="scientific">Arabis nemorensis</name>
    <dbReference type="NCBI Taxonomy" id="586526"/>
    <lineage>
        <taxon>Eukaryota</taxon>
        <taxon>Viridiplantae</taxon>
        <taxon>Streptophyta</taxon>
        <taxon>Embryophyta</taxon>
        <taxon>Tracheophyta</taxon>
        <taxon>Spermatophyta</taxon>
        <taxon>Magnoliopsida</taxon>
        <taxon>eudicotyledons</taxon>
        <taxon>Gunneridae</taxon>
        <taxon>Pentapetalae</taxon>
        <taxon>rosids</taxon>
        <taxon>malvids</taxon>
        <taxon>Brassicales</taxon>
        <taxon>Brassicaceae</taxon>
        <taxon>Arabideae</taxon>
        <taxon>Arabis</taxon>
    </lineage>
</organism>
<reference evidence="5" key="1">
    <citation type="submission" date="2019-07" db="EMBL/GenBank/DDBJ databases">
        <authorList>
            <person name="Dittberner H."/>
        </authorList>
    </citation>
    <scope>NUCLEOTIDE SEQUENCE [LARGE SCALE GENOMIC DNA]</scope>
</reference>
<name>A0A565BJ68_9BRAS</name>
<dbReference type="EC" id="2.3.2.27" evidence="2"/>
<dbReference type="InterPro" id="IPR000719">
    <property type="entry name" value="Prot_kinase_dom"/>
</dbReference>
<dbReference type="InterPro" id="IPR011009">
    <property type="entry name" value="Kinase-like_dom_sf"/>
</dbReference>
<dbReference type="AlphaFoldDB" id="A0A565BJ68"/>
<evidence type="ECO:0000259" key="4">
    <source>
        <dbReference type="PROSITE" id="PS50011"/>
    </source>
</evidence>
<keyword evidence="3" id="KW-0833">Ubl conjugation pathway</keyword>
<sequence length="120" mass="13513">MANGSLEDRRIRRGNSPVLPWQLRFRIAAEVAIGLNFLHQMKPEPLVHRHMKPANILLDQHMVSKSIHVGLARLIPPSGSDTETQYRMTSAAGTLCYIDPEYQKTGMLGTKSHILVLLRC</sequence>
<dbReference type="PROSITE" id="PS50011">
    <property type="entry name" value="PROTEIN_KINASE_DOM"/>
    <property type="match status" value="1"/>
</dbReference>
<protein>
    <recommendedName>
        <fullName evidence="2">RING-type E3 ubiquitin transferase</fullName>
        <ecNumber evidence="2">2.3.2.27</ecNumber>
    </recommendedName>
</protein>
<dbReference type="EMBL" id="CABITT030000004">
    <property type="protein sequence ID" value="VVB01690.1"/>
    <property type="molecule type" value="Genomic_DNA"/>
</dbReference>
<dbReference type="Proteomes" id="UP000489600">
    <property type="component" value="Unassembled WGS sequence"/>
</dbReference>
<dbReference type="PANTHER" id="PTHR45647">
    <property type="entry name" value="OS02G0152300 PROTEIN"/>
    <property type="match status" value="1"/>
</dbReference>
<dbReference type="GO" id="GO:0061630">
    <property type="term" value="F:ubiquitin protein ligase activity"/>
    <property type="evidence" value="ECO:0007669"/>
    <property type="project" value="UniProtKB-EC"/>
</dbReference>
<dbReference type="OrthoDB" id="4062651at2759"/>
<evidence type="ECO:0000256" key="3">
    <source>
        <dbReference type="ARBA" id="ARBA00022786"/>
    </source>
</evidence>
<comment type="catalytic activity">
    <reaction evidence="1">
        <text>S-ubiquitinyl-[E2 ubiquitin-conjugating enzyme]-L-cysteine + [acceptor protein]-L-lysine = [E2 ubiquitin-conjugating enzyme]-L-cysteine + N(6)-ubiquitinyl-[acceptor protein]-L-lysine.</text>
        <dbReference type="EC" id="2.3.2.27"/>
    </reaction>
</comment>